<dbReference type="PANTHER" id="PTHR11407">
    <property type="entry name" value="LYSOZYME C"/>
    <property type="match status" value="1"/>
</dbReference>
<dbReference type="PRINTS" id="PR00135">
    <property type="entry name" value="LYZLACT"/>
</dbReference>
<dbReference type="Proteomes" id="UP000095300">
    <property type="component" value="Unassembled WGS sequence"/>
</dbReference>
<dbReference type="PROSITE" id="PS51348">
    <property type="entry name" value="GLYCOSYL_HYDROL_F22_2"/>
    <property type="match status" value="1"/>
</dbReference>
<comment type="similarity">
    <text evidence="1 4">Belongs to the glycosyl hydrolase 22 family.</text>
</comment>
<evidence type="ECO:0008006" key="8">
    <source>
        <dbReference type="Google" id="ProtNLM"/>
    </source>
</evidence>
<gene>
    <name evidence="6" type="primary">106081758</name>
</gene>
<dbReference type="KEGG" id="scac:106081758"/>
<evidence type="ECO:0000256" key="2">
    <source>
        <dbReference type="ARBA" id="ARBA00022729"/>
    </source>
</evidence>
<dbReference type="FunFam" id="1.10.530.10:FF:000001">
    <property type="entry name" value="Lysozyme C"/>
    <property type="match status" value="1"/>
</dbReference>
<evidence type="ECO:0000313" key="6">
    <source>
        <dbReference type="EnsemblMetazoa" id="SCAU007484-PA"/>
    </source>
</evidence>
<dbReference type="SUPFAM" id="SSF53955">
    <property type="entry name" value="Lysozyme-like"/>
    <property type="match status" value="1"/>
</dbReference>
<dbReference type="OrthoDB" id="17373at2759"/>
<keyword evidence="2 5" id="KW-0732">Signal</keyword>
<dbReference type="CDD" id="cd16899">
    <property type="entry name" value="LYZ_C_invert"/>
    <property type="match status" value="1"/>
</dbReference>
<name>A0A1I8PF22_STOCA</name>
<dbReference type="SMART" id="SM00263">
    <property type="entry name" value="LYZ1"/>
    <property type="match status" value="1"/>
</dbReference>
<dbReference type="VEuPathDB" id="VectorBase:SCAU007484"/>
<dbReference type="EnsemblMetazoa" id="SCAU007484-RA">
    <property type="protein sequence ID" value="SCAU007484-PA"/>
    <property type="gene ID" value="SCAU007484"/>
</dbReference>
<protein>
    <recommendedName>
        <fullName evidence="8">Glycosyl hydrolases family 22 (GH22) domain-containing protein</fullName>
    </recommendedName>
</protein>
<evidence type="ECO:0000313" key="7">
    <source>
        <dbReference type="Proteomes" id="UP000095300"/>
    </source>
</evidence>
<sequence>MQVFLSILLIALAATAPVVVYGTIMDRCSLAKEMYAMGVPKSDLPMWTCIAEHESHYNTDIVGPTNKDGTNDYGIFQINNRWWCKPSNGGKTANGCKINCNDLLGNLRNSINCALTVKKEQGWKAWATLKFCGGKLPSIDSCF</sequence>
<feature type="chain" id="PRO_5012836915" description="Glycosyl hydrolases family 22 (GH22) domain-containing protein" evidence="5">
    <location>
        <begin position="16"/>
        <end position="143"/>
    </location>
</feature>
<feature type="signal peptide" evidence="5">
    <location>
        <begin position="1"/>
        <end position="15"/>
    </location>
</feature>
<dbReference type="InterPro" id="IPR023346">
    <property type="entry name" value="Lysozyme-like_dom_sf"/>
</dbReference>
<reference evidence="6" key="1">
    <citation type="submission" date="2020-05" db="UniProtKB">
        <authorList>
            <consortium name="EnsemblMetazoa"/>
        </authorList>
    </citation>
    <scope>IDENTIFICATION</scope>
    <source>
        <strain evidence="6">USDA</strain>
    </source>
</reference>
<dbReference type="GO" id="GO:0003796">
    <property type="term" value="F:lysozyme activity"/>
    <property type="evidence" value="ECO:0007669"/>
    <property type="project" value="TreeGrafter"/>
</dbReference>
<evidence type="ECO:0000256" key="4">
    <source>
        <dbReference type="RuleBase" id="RU004440"/>
    </source>
</evidence>
<proteinExistence type="inferred from homology"/>
<dbReference type="Pfam" id="PF00062">
    <property type="entry name" value="Lys"/>
    <property type="match status" value="1"/>
</dbReference>
<organism evidence="6 7">
    <name type="scientific">Stomoxys calcitrans</name>
    <name type="common">Stable fly</name>
    <name type="synonym">Conops calcitrans</name>
    <dbReference type="NCBI Taxonomy" id="35570"/>
    <lineage>
        <taxon>Eukaryota</taxon>
        <taxon>Metazoa</taxon>
        <taxon>Ecdysozoa</taxon>
        <taxon>Arthropoda</taxon>
        <taxon>Hexapoda</taxon>
        <taxon>Insecta</taxon>
        <taxon>Pterygota</taxon>
        <taxon>Neoptera</taxon>
        <taxon>Endopterygota</taxon>
        <taxon>Diptera</taxon>
        <taxon>Brachycera</taxon>
        <taxon>Muscomorpha</taxon>
        <taxon>Muscoidea</taxon>
        <taxon>Muscidae</taxon>
        <taxon>Stomoxys</taxon>
    </lineage>
</organism>
<evidence type="ECO:0000256" key="3">
    <source>
        <dbReference type="ARBA" id="ARBA00023157"/>
    </source>
</evidence>
<dbReference type="PANTHER" id="PTHR11407:SF36">
    <property type="entry name" value="GEO02684P1-RELATED"/>
    <property type="match status" value="1"/>
</dbReference>
<evidence type="ECO:0000256" key="5">
    <source>
        <dbReference type="SAM" id="SignalP"/>
    </source>
</evidence>
<evidence type="ECO:0000256" key="1">
    <source>
        <dbReference type="ARBA" id="ARBA00010859"/>
    </source>
</evidence>
<dbReference type="InterPro" id="IPR001916">
    <property type="entry name" value="Glyco_hydro_22"/>
</dbReference>
<keyword evidence="3" id="KW-1015">Disulfide bond</keyword>
<accession>A0A1I8PF22</accession>
<dbReference type="AlphaFoldDB" id="A0A1I8PF22"/>
<dbReference type="Gene3D" id="1.10.530.10">
    <property type="match status" value="1"/>
</dbReference>
<keyword evidence="7" id="KW-1185">Reference proteome</keyword>